<dbReference type="InterPro" id="IPR048147">
    <property type="entry name" value="CBO0543-like"/>
</dbReference>
<keyword evidence="1" id="KW-0472">Membrane</keyword>
<evidence type="ECO:0000256" key="1">
    <source>
        <dbReference type="SAM" id="Phobius"/>
    </source>
</evidence>
<sequence>MNNRLEKSIEISAWIVTSLLLLKYIPKNRIRESLVSFTFKQMVTWILGLIVVEKNLITYPYRLFFKKSNKASFTFEYFVYPALCTFFNLYYPEKRNNFIKFLYYFFHSSIITIFEIFAVKYTNLITYKKWAWYWSFISLWMTYYLSRLYHRWFFKDKSFNEKVFYNFFNQQEGNH</sequence>
<reference evidence="2 3" key="1">
    <citation type="submission" date="2021-01" db="EMBL/GenBank/DDBJ databases">
        <title>Genomic Encyclopedia of Type Strains, Phase IV (KMG-IV): sequencing the most valuable type-strain genomes for metagenomic binning, comparative biology and taxonomic classification.</title>
        <authorList>
            <person name="Goeker M."/>
        </authorList>
    </citation>
    <scope>NUCLEOTIDE SEQUENCE [LARGE SCALE GENOMIC DNA]</scope>
    <source>
        <strain evidence="2 3">DSM 23711</strain>
    </source>
</reference>
<feature type="transmembrane region" description="Helical" evidence="1">
    <location>
        <begin position="131"/>
        <end position="149"/>
    </location>
</feature>
<comment type="caution">
    <text evidence="2">The sequence shown here is derived from an EMBL/GenBank/DDBJ whole genome shotgun (WGS) entry which is preliminary data.</text>
</comment>
<gene>
    <name evidence="2" type="ORF">JOC48_001347</name>
</gene>
<keyword evidence="1" id="KW-1133">Transmembrane helix</keyword>
<evidence type="ECO:0000313" key="2">
    <source>
        <dbReference type="EMBL" id="MBM7570869.1"/>
    </source>
</evidence>
<organism evidence="2 3">
    <name type="scientific">Aquibacillus albus</name>
    <dbReference type="NCBI Taxonomy" id="1168171"/>
    <lineage>
        <taxon>Bacteria</taxon>
        <taxon>Bacillati</taxon>
        <taxon>Bacillota</taxon>
        <taxon>Bacilli</taxon>
        <taxon>Bacillales</taxon>
        <taxon>Bacillaceae</taxon>
        <taxon>Aquibacillus</taxon>
    </lineage>
</organism>
<dbReference type="RefSeq" id="WP_204498277.1">
    <property type="nucleotide sequence ID" value="NZ_JAFBDR010000005.1"/>
</dbReference>
<name>A0ABS2MYF2_9BACI</name>
<keyword evidence="1" id="KW-0812">Transmembrane</keyword>
<protein>
    <submittedName>
        <fullName evidence="2">Uncharacterized protein</fullName>
    </submittedName>
</protein>
<accession>A0ABS2MYF2</accession>
<feature type="transmembrane region" description="Helical" evidence="1">
    <location>
        <begin position="33"/>
        <end position="52"/>
    </location>
</feature>
<dbReference type="NCBIfam" id="NF041644">
    <property type="entry name" value="CBO0543_fam"/>
    <property type="match status" value="1"/>
</dbReference>
<dbReference type="Proteomes" id="UP001296943">
    <property type="component" value="Unassembled WGS sequence"/>
</dbReference>
<proteinExistence type="predicted"/>
<dbReference type="EMBL" id="JAFBDR010000005">
    <property type="protein sequence ID" value="MBM7570869.1"/>
    <property type="molecule type" value="Genomic_DNA"/>
</dbReference>
<evidence type="ECO:0000313" key="3">
    <source>
        <dbReference type="Proteomes" id="UP001296943"/>
    </source>
</evidence>
<keyword evidence="3" id="KW-1185">Reference proteome</keyword>
<feature type="transmembrane region" description="Helical" evidence="1">
    <location>
        <begin position="72"/>
        <end position="89"/>
    </location>
</feature>
<feature type="transmembrane region" description="Helical" evidence="1">
    <location>
        <begin position="101"/>
        <end position="119"/>
    </location>
</feature>